<dbReference type="HOGENOM" id="CLU_008878_4_0_3"/>
<dbReference type="KEGG" id="syw:SYNW0835"/>
<evidence type="ECO:0000313" key="9">
    <source>
        <dbReference type="EMBL" id="CAE07350.1"/>
    </source>
</evidence>
<dbReference type="GO" id="GO:0050660">
    <property type="term" value="F:flavin adenine dinucleotide binding"/>
    <property type="evidence" value="ECO:0007669"/>
    <property type="project" value="InterPro"/>
</dbReference>
<dbReference type="InterPro" id="IPR036188">
    <property type="entry name" value="FAD/NAD-bd_sf"/>
</dbReference>
<dbReference type="STRING" id="84588.SYNW0835"/>
<evidence type="ECO:0000256" key="6">
    <source>
        <dbReference type="SAM" id="MobiDB-lite"/>
    </source>
</evidence>
<protein>
    <submittedName>
        <fullName evidence="9">Probable oxidoreductase</fullName>
    </submittedName>
</protein>
<dbReference type="RefSeq" id="WP_011127700.1">
    <property type="nucleotide sequence ID" value="NC_005070.1"/>
</dbReference>
<keyword evidence="5" id="KW-0560">Oxidoreductase</keyword>
<name>Q7U7Z3_PARMW</name>
<evidence type="ECO:0000313" key="10">
    <source>
        <dbReference type="Proteomes" id="UP000001422"/>
    </source>
</evidence>
<dbReference type="PANTHER" id="PTHR42784">
    <property type="entry name" value="PYRANOSE 2-OXIDASE"/>
    <property type="match status" value="1"/>
</dbReference>
<dbReference type="Pfam" id="PF05199">
    <property type="entry name" value="GMC_oxred_C"/>
    <property type="match status" value="1"/>
</dbReference>
<dbReference type="PANTHER" id="PTHR42784:SF1">
    <property type="entry name" value="PYRANOSE 2-OXIDASE"/>
    <property type="match status" value="1"/>
</dbReference>
<evidence type="ECO:0000256" key="3">
    <source>
        <dbReference type="ARBA" id="ARBA00022630"/>
    </source>
</evidence>
<dbReference type="InterPro" id="IPR007867">
    <property type="entry name" value="GMC_OxRtase_C"/>
</dbReference>
<dbReference type="InterPro" id="IPR000172">
    <property type="entry name" value="GMC_OxRdtase_N"/>
</dbReference>
<sequence>MRVSTASQSEPINGSWDAIVVGSGACGGVAALTLADGGARVLLIDAGPDLTPKAALGSEPANAMRRLAGLSSGSHQLQAQHPGYWKANPRLYADERLHPYSHPPDRPFLWTRGLQVGGRSLTWGGITLRLSDEDFIGIEAPDGVTTWPIRAADLERDYAALERMLGVHGGRDGLPQLPDGETQEPLPFTAAEQRFADAMRDQLALPVIHSRGFGPHRPDQDGPWPRSSSRGSTLPQAMATGRVQLLSGHLLEHLLLEKGSDRATGAVVVDQANGNRRIVVADLVVLCASTIQTLAILLRSQEQGLKDPSERLGTRLMDHVSTSQFFCMPEQSDSPQPPLTGAGSFFLPFGRRLEGAKFRGGYGLWGGIGRFDPPAVLRRRSSTVTGFLIGHGEVIPQASNRVSLSGAVDRWGVAVPHIDCQWSANETAMVAHMRRQMGICIKAAGGEALPLKDLFRLPLIEPLLQGAVALSDGASPPGYYIHEVGGAAMGADPSQGVVDVFNRLWAASNVLVVDGACWPTSAWQSPTLTMMAITQRACLEALRGRGG</sequence>
<accession>Q7U7Z3</accession>
<dbReference type="AlphaFoldDB" id="Q7U7Z3"/>
<reference evidence="9 10" key="1">
    <citation type="journal article" date="2003" name="Nature">
        <title>The genome of a motile marine Synechococcus.</title>
        <authorList>
            <person name="Palenik B."/>
            <person name="Brahamsha B."/>
            <person name="Larimer F."/>
            <person name="Land M."/>
            <person name="Hauser L."/>
            <person name="Chain P."/>
            <person name="Lamerdin J."/>
            <person name="Regala W."/>
            <person name="Allen E.A."/>
            <person name="McCarren J."/>
            <person name="Paulsen I."/>
            <person name="Dufresne A."/>
            <person name="Partensky F."/>
            <person name="Webb E."/>
            <person name="Waterbury J."/>
        </authorList>
    </citation>
    <scope>NUCLEOTIDE SEQUENCE [LARGE SCALE GENOMIC DNA]</scope>
    <source>
        <strain evidence="9 10">WH8102</strain>
    </source>
</reference>
<feature type="domain" description="Glucose-methanol-choline oxidoreductase C-terminal" evidence="8">
    <location>
        <begin position="396"/>
        <end position="533"/>
    </location>
</feature>
<keyword evidence="10" id="KW-1185">Reference proteome</keyword>
<dbReference type="EMBL" id="BX569691">
    <property type="protein sequence ID" value="CAE07350.1"/>
    <property type="molecule type" value="Genomic_DNA"/>
</dbReference>
<evidence type="ECO:0000256" key="1">
    <source>
        <dbReference type="ARBA" id="ARBA00001974"/>
    </source>
</evidence>
<dbReference type="Proteomes" id="UP000001422">
    <property type="component" value="Chromosome"/>
</dbReference>
<evidence type="ECO:0000259" key="7">
    <source>
        <dbReference type="Pfam" id="PF00732"/>
    </source>
</evidence>
<keyword evidence="4" id="KW-0274">FAD</keyword>
<dbReference type="SUPFAM" id="SSF54373">
    <property type="entry name" value="FAD-linked reductases, C-terminal domain"/>
    <property type="match status" value="1"/>
</dbReference>
<keyword evidence="3" id="KW-0285">Flavoprotein</keyword>
<dbReference type="Gene3D" id="3.50.50.60">
    <property type="entry name" value="FAD/NAD(P)-binding domain"/>
    <property type="match status" value="2"/>
</dbReference>
<dbReference type="Pfam" id="PF00732">
    <property type="entry name" value="GMC_oxred_N"/>
    <property type="match status" value="1"/>
</dbReference>
<organism evidence="9 10">
    <name type="scientific">Parasynechococcus marenigrum (strain WH8102)</name>
    <dbReference type="NCBI Taxonomy" id="84588"/>
    <lineage>
        <taxon>Bacteria</taxon>
        <taxon>Bacillati</taxon>
        <taxon>Cyanobacteriota</taxon>
        <taxon>Cyanophyceae</taxon>
        <taxon>Synechococcales</taxon>
        <taxon>Prochlorococcaceae</taxon>
        <taxon>Parasynechococcus</taxon>
        <taxon>Parasynechococcus marenigrum</taxon>
    </lineage>
</organism>
<feature type="region of interest" description="Disordered" evidence="6">
    <location>
        <begin position="211"/>
        <end position="234"/>
    </location>
</feature>
<dbReference type="eggNOG" id="COG2303">
    <property type="taxonomic scope" value="Bacteria"/>
</dbReference>
<dbReference type="InterPro" id="IPR051473">
    <property type="entry name" value="P2Ox-like"/>
</dbReference>
<evidence type="ECO:0000256" key="2">
    <source>
        <dbReference type="ARBA" id="ARBA00010790"/>
    </source>
</evidence>
<proteinExistence type="inferred from homology"/>
<gene>
    <name evidence="9" type="ordered locus">SYNW0835</name>
</gene>
<comment type="similarity">
    <text evidence="2">Belongs to the GMC oxidoreductase family.</text>
</comment>
<feature type="domain" description="Glucose-methanol-choline oxidoreductase N-terminal" evidence="7">
    <location>
        <begin position="17"/>
        <end position="320"/>
    </location>
</feature>
<evidence type="ECO:0000259" key="8">
    <source>
        <dbReference type="Pfam" id="PF05199"/>
    </source>
</evidence>
<dbReference type="SUPFAM" id="SSF51905">
    <property type="entry name" value="FAD/NAD(P)-binding domain"/>
    <property type="match status" value="1"/>
</dbReference>
<comment type="cofactor">
    <cofactor evidence="1">
        <name>FAD</name>
        <dbReference type="ChEBI" id="CHEBI:57692"/>
    </cofactor>
</comment>
<evidence type="ECO:0000256" key="5">
    <source>
        <dbReference type="ARBA" id="ARBA00023002"/>
    </source>
</evidence>
<evidence type="ECO:0000256" key="4">
    <source>
        <dbReference type="ARBA" id="ARBA00022827"/>
    </source>
</evidence>
<dbReference type="GO" id="GO:0016614">
    <property type="term" value="F:oxidoreductase activity, acting on CH-OH group of donors"/>
    <property type="evidence" value="ECO:0007669"/>
    <property type="project" value="InterPro"/>
</dbReference>